<evidence type="ECO:0000256" key="2">
    <source>
        <dbReference type="ARBA" id="ARBA00022527"/>
    </source>
</evidence>
<dbReference type="SUPFAM" id="SSF47473">
    <property type="entry name" value="EF-hand"/>
    <property type="match status" value="1"/>
</dbReference>
<keyword evidence="7" id="KW-0418">Kinase</keyword>
<gene>
    <name evidence="18" type="ORF">BQ4739_LOCUS18987</name>
    <name evidence="17" type="ORF">BQ4739_LOCUS3761</name>
</gene>
<keyword evidence="9 13" id="KW-0067">ATP-binding</keyword>
<dbReference type="SMART" id="SM00054">
    <property type="entry name" value="EFh"/>
    <property type="match status" value="4"/>
</dbReference>
<evidence type="ECO:0000256" key="14">
    <source>
        <dbReference type="SAM" id="MobiDB-lite"/>
    </source>
</evidence>
<feature type="compositionally biased region" description="Low complexity" evidence="14">
    <location>
        <begin position="557"/>
        <end position="576"/>
    </location>
</feature>
<evidence type="ECO:0000256" key="5">
    <source>
        <dbReference type="ARBA" id="ARBA00022737"/>
    </source>
</evidence>
<dbReference type="FunFam" id="1.10.238.10:FF:000003">
    <property type="entry name" value="Calmodulin A"/>
    <property type="match status" value="1"/>
</dbReference>
<dbReference type="Pfam" id="PF00069">
    <property type="entry name" value="Pkinase"/>
    <property type="match status" value="1"/>
</dbReference>
<dbReference type="InterPro" id="IPR011992">
    <property type="entry name" value="EF-hand-dom_pair"/>
</dbReference>
<proteinExistence type="inferred from homology"/>
<comment type="catalytic activity">
    <reaction evidence="11">
        <text>L-threonyl-[protein] + ATP = O-phospho-L-threonyl-[protein] + ADP + H(+)</text>
        <dbReference type="Rhea" id="RHEA:46608"/>
        <dbReference type="Rhea" id="RHEA-COMP:11060"/>
        <dbReference type="Rhea" id="RHEA-COMP:11605"/>
        <dbReference type="ChEBI" id="CHEBI:15378"/>
        <dbReference type="ChEBI" id="CHEBI:30013"/>
        <dbReference type="ChEBI" id="CHEBI:30616"/>
        <dbReference type="ChEBI" id="CHEBI:61977"/>
        <dbReference type="ChEBI" id="CHEBI:456216"/>
        <dbReference type="EC" id="2.7.11.1"/>
    </reaction>
</comment>
<keyword evidence="3" id="KW-0808">Transferase</keyword>
<dbReference type="STRING" id="3088.A0A383VCA4"/>
<evidence type="ECO:0000256" key="12">
    <source>
        <dbReference type="ARBA" id="ARBA00048679"/>
    </source>
</evidence>
<organism evidence="17 19">
    <name type="scientific">Tetradesmus obliquus</name>
    <name type="common">Green alga</name>
    <name type="synonym">Acutodesmus obliquus</name>
    <dbReference type="NCBI Taxonomy" id="3088"/>
    <lineage>
        <taxon>Eukaryota</taxon>
        <taxon>Viridiplantae</taxon>
        <taxon>Chlorophyta</taxon>
        <taxon>core chlorophytes</taxon>
        <taxon>Chlorophyceae</taxon>
        <taxon>CS clade</taxon>
        <taxon>Sphaeropleales</taxon>
        <taxon>Scenedesmaceae</taxon>
        <taxon>Tetradesmus</taxon>
    </lineage>
</organism>
<evidence type="ECO:0000256" key="3">
    <source>
        <dbReference type="ARBA" id="ARBA00022679"/>
    </source>
</evidence>
<dbReference type="CDD" id="cd05117">
    <property type="entry name" value="STKc_CAMK"/>
    <property type="match status" value="1"/>
</dbReference>
<dbReference type="SMART" id="SM00220">
    <property type="entry name" value="S_TKc"/>
    <property type="match status" value="1"/>
</dbReference>
<protein>
    <recommendedName>
        <fullName evidence="1">non-specific serine/threonine protein kinase</fullName>
        <ecNumber evidence="1">2.7.11.1</ecNumber>
    </recommendedName>
</protein>
<dbReference type="PROSITE" id="PS50222">
    <property type="entry name" value="EF_HAND_2"/>
    <property type="match status" value="4"/>
</dbReference>
<feature type="domain" description="Protein kinase" evidence="15">
    <location>
        <begin position="85"/>
        <end position="342"/>
    </location>
</feature>
<evidence type="ECO:0000259" key="16">
    <source>
        <dbReference type="PROSITE" id="PS50222"/>
    </source>
</evidence>
<dbReference type="InterPro" id="IPR002048">
    <property type="entry name" value="EF_hand_dom"/>
</dbReference>
<dbReference type="GO" id="GO:0005524">
    <property type="term" value="F:ATP binding"/>
    <property type="evidence" value="ECO:0007669"/>
    <property type="project" value="UniProtKB-UniRule"/>
</dbReference>
<comment type="similarity">
    <text evidence="10">Belongs to the protein kinase superfamily. Ser/Thr protein kinase family. CDPK subfamily.</text>
</comment>
<keyword evidence="5" id="KW-0677">Repeat</keyword>
<dbReference type="Pfam" id="PF13499">
    <property type="entry name" value="EF-hand_7"/>
    <property type="match status" value="2"/>
</dbReference>
<dbReference type="PANTHER" id="PTHR24349">
    <property type="entry name" value="SERINE/THREONINE-PROTEIN KINASE"/>
    <property type="match status" value="1"/>
</dbReference>
<evidence type="ECO:0000256" key="7">
    <source>
        <dbReference type="ARBA" id="ARBA00022777"/>
    </source>
</evidence>
<name>A0A383VCA4_TETOB</name>
<dbReference type="PROSITE" id="PS50011">
    <property type="entry name" value="PROTEIN_KINASE_DOM"/>
    <property type="match status" value="1"/>
</dbReference>
<evidence type="ECO:0000256" key="11">
    <source>
        <dbReference type="ARBA" id="ARBA00047899"/>
    </source>
</evidence>
<evidence type="ECO:0000256" key="8">
    <source>
        <dbReference type="ARBA" id="ARBA00022837"/>
    </source>
</evidence>
<evidence type="ECO:0000256" key="9">
    <source>
        <dbReference type="ARBA" id="ARBA00022840"/>
    </source>
</evidence>
<keyword evidence="19" id="KW-1185">Reference proteome</keyword>
<evidence type="ECO:0000256" key="1">
    <source>
        <dbReference type="ARBA" id="ARBA00012513"/>
    </source>
</evidence>
<evidence type="ECO:0000256" key="6">
    <source>
        <dbReference type="ARBA" id="ARBA00022741"/>
    </source>
</evidence>
<dbReference type="InterPro" id="IPR011009">
    <property type="entry name" value="Kinase-like_dom_sf"/>
</dbReference>
<dbReference type="Proteomes" id="UP000256970">
    <property type="component" value="Unassembled WGS sequence"/>
</dbReference>
<dbReference type="GO" id="GO:0004674">
    <property type="term" value="F:protein serine/threonine kinase activity"/>
    <property type="evidence" value="ECO:0007669"/>
    <property type="project" value="UniProtKB-KW"/>
</dbReference>
<feature type="region of interest" description="Disordered" evidence="14">
    <location>
        <begin position="1"/>
        <end position="73"/>
    </location>
</feature>
<evidence type="ECO:0000313" key="17">
    <source>
        <dbReference type="EMBL" id="SZX63205.1"/>
    </source>
</evidence>
<dbReference type="PROSITE" id="PS00108">
    <property type="entry name" value="PROTEIN_KINASE_ST"/>
    <property type="match status" value="1"/>
</dbReference>
<reference evidence="17 19" key="1">
    <citation type="submission" date="2016-10" db="EMBL/GenBank/DDBJ databases">
        <authorList>
            <person name="Cai Z."/>
        </authorList>
    </citation>
    <scope>NUCLEOTIDE SEQUENCE [LARGE SCALE GENOMIC DNA]</scope>
</reference>
<keyword evidence="2" id="KW-0723">Serine/threonine-protein kinase</keyword>
<evidence type="ECO:0000259" key="15">
    <source>
        <dbReference type="PROSITE" id="PS50011"/>
    </source>
</evidence>
<sequence length="641" mass="70539">MGICSSAPVGDGPDEPQPAGPRGNYGTANTARHPSKQGGREPSSHGAAARSASRKQQQNQPAAGGGDRASGKSVLGRCDDMRALYTFDKVLGKGQFGVTRLVTDNVTGEQCACKSISKRKLVSAEDMEDVRREIKVMHHLSGHPHVVTFKGAYEDAHHIHIVMELCTGGELFEQLSAKGHYRERDAASIMRTLLQVVQHCHSMNVVHRDLKPENFLFKDTGKRTLKAIDFGLSTFYTEGSVLRDLVGSPFYMAPEVLRRSYGKAADIWSCGVIMYIMLCGWPPFYGSNAQQIFRAVLHDSLDLASPPWDSVSAQAKDCVRRMLVHDPRKRPDAATILGHEWMQGGSSAPEAPMQPEILQRMRRFANMNRFKKEALRVVATHLPPEEIEGIRQMFMDMDRDGSGTISYMELKEGLRRKGAVVADHELERIMAQVDLDGNHTLDFQEFLTATVFLGKLQRRENLMAAFQHFDTDGSGFISEEELLEALQKEGVSAAAIQSLLSEVDRDNNCRIDYDEFARMMLTEAFDHDRHGSRYSGDGHGAPGQHHHQHLRATRETSNSPRAAGSSGSSGNTNRGGSHAELPGSTGAANEAAMRHLQHMESQALHTLHGVKSGAWQARATELAWEGEGESYSTQVSNAGGT</sequence>
<evidence type="ECO:0000313" key="19">
    <source>
        <dbReference type="Proteomes" id="UP000256970"/>
    </source>
</evidence>
<dbReference type="SUPFAM" id="SSF56112">
    <property type="entry name" value="Protein kinase-like (PK-like)"/>
    <property type="match status" value="1"/>
</dbReference>
<accession>A0A383VCA4</accession>
<dbReference type="AlphaFoldDB" id="A0A383VCA4"/>
<evidence type="ECO:0000256" key="4">
    <source>
        <dbReference type="ARBA" id="ARBA00022723"/>
    </source>
</evidence>
<dbReference type="Gene3D" id="1.10.510.10">
    <property type="entry name" value="Transferase(Phosphotransferase) domain 1"/>
    <property type="match status" value="1"/>
</dbReference>
<dbReference type="InterPro" id="IPR017441">
    <property type="entry name" value="Protein_kinase_ATP_BS"/>
</dbReference>
<feature type="binding site" evidence="13">
    <location>
        <position position="114"/>
    </location>
    <ligand>
        <name>ATP</name>
        <dbReference type="ChEBI" id="CHEBI:30616"/>
    </ligand>
</feature>
<comment type="catalytic activity">
    <reaction evidence="12">
        <text>L-seryl-[protein] + ATP = O-phospho-L-seryl-[protein] + ADP + H(+)</text>
        <dbReference type="Rhea" id="RHEA:17989"/>
        <dbReference type="Rhea" id="RHEA-COMP:9863"/>
        <dbReference type="Rhea" id="RHEA-COMP:11604"/>
        <dbReference type="ChEBI" id="CHEBI:15378"/>
        <dbReference type="ChEBI" id="CHEBI:29999"/>
        <dbReference type="ChEBI" id="CHEBI:30616"/>
        <dbReference type="ChEBI" id="CHEBI:83421"/>
        <dbReference type="ChEBI" id="CHEBI:456216"/>
        <dbReference type="EC" id="2.7.11.1"/>
    </reaction>
</comment>
<dbReference type="InterPro" id="IPR050205">
    <property type="entry name" value="CDPK_Ser/Thr_kinases"/>
</dbReference>
<keyword evidence="6 13" id="KW-0547">Nucleotide-binding</keyword>
<dbReference type="EMBL" id="FNXT01001329">
    <property type="protein sequence ID" value="SZX78672.1"/>
    <property type="molecule type" value="Genomic_DNA"/>
</dbReference>
<evidence type="ECO:0000313" key="18">
    <source>
        <dbReference type="EMBL" id="SZX78672.1"/>
    </source>
</evidence>
<evidence type="ECO:0000256" key="10">
    <source>
        <dbReference type="ARBA" id="ARBA00024334"/>
    </source>
</evidence>
<dbReference type="EC" id="2.7.11.1" evidence="1"/>
<dbReference type="InterPro" id="IPR018247">
    <property type="entry name" value="EF_Hand_1_Ca_BS"/>
</dbReference>
<dbReference type="EMBL" id="FNXT01000289">
    <property type="protein sequence ID" value="SZX63205.1"/>
    <property type="molecule type" value="Genomic_DNA"/>
</dbReference>
<dbReference type="FunFam" id="3.30.200.20:FF:000004">
    <property type="entry name" value="Calcium-dependent protein kinase 1"/>
    <property type="match status" value="1"/>
</dbReference>
<evidence type="ECO:0000256" key="13">
    <source>
        <dbReference type="PROSITE-ProRule" id="PRU10141"/>
    </source>
</evidence>
<feature type="domain" description="EF-hand" evidence="16">
    <location>
        <begin position="496"/>
        <end position="526"/>
    </location>
</feature>
<dbReference type="Gene3D" id="1.10.238.10">
    <property type="entry name" value="EF-hand"/>
    <property type="match status" value="1"/>
</dbReference>
<feature type="domain" description="EF-hand" evidence="16">
    <location>
        <begin position="457"/>
        <end position="492"/>
    </location>
</feature>
<dbReference type="FunFam" id="1.10.510.10:FF:000571">
    <property type="entry name" value="Maternal embryonic leucine zipper kinase"/>
    <property type="match status" value="1"/>
</dbReference>
<dbReference type="PROSITE" id="PS00107">
    <property type="entry name" value="PROTEIN_KINASE_ATP"/>
    <property type="match status" value="1"/>
</dbReference>
<feature type="domain" description="EF-hand" evidence="16">
    <location>
        <begin position="385"/>
        <end position="420"/>
    </location>
</feature>
<keyword evidence="8" id="KW-0106">Calcium</keyword>
<dbReference type="InterPro" id="IPR000719">
    <property type="entry name" value="Prot_kinase_dom"/>
</dbReference>
<keyword evidence="4" id="KW-0479">Metal-binding</keyword>
<dbReference type="InterPro" id="IPR008271">
    <property type="entry name" value="Ser/Thr_kinase_AS"/>
</dbReference>
<dbReference type="GO" id="GO:0005509">
    <property type="term" value="F:calcium ion binding"/>
    <property type="evidence" value="ECO:0007669"/>
    <property type="project" value="InterPro"/>
</dbReference>
<dbReference type="PROSITE" id="PS00018">
    <property type="entry name" value="EF_HAND_1"/>
    <property type="match status" value="3"/>
</dbReference>
<dbReference type="Gene3D" id="3.30.200.20">
    <property type="entry name" value="Phosphorylase Kinase, domain 1"/>
    <property type="match status" value="1"/>
</dbReference>
<feature type="region of interest" description="Disordered" evidence="14">
    <location>
        <begin position="530"/>
        <end position="588"/>
    </location>
</feature>
<feature type="domain" description="EF-hand" evidence="16">
    <location>
        <begin position="421"/>
        <end position="456"/>
    </location>
</feature>